<reference evidence="2 3" key="1">
    <citation type="submission" date="2019-03" db="EMBL/GenBank/DDBJ databases">
        <title>First draft genome of Liparis tanakae, snailfish: a comprehensive survey of snailfish specific genes.</title>
        <authorList>
            <person name="Kim W."/>
            <person name="Song I."/>
            <person name="Jeong J.-H."/>
            <person name="Kim D."/>
            <person name="Kim S."/>
            <person name="Ryu S."/>
            <person name="Song J.Y."/>
            <person name="Lee S.K."/>
        </authorList>
    </citation>
    <scope>NUCLEOTIDE SEQUENCE [LARGE SCALE GENOMIC DNA]</scope>
    <source>
        <tissue evidence="2">Muscle</tissue>
    </source>
</reference>
<evidence type="ECO:0000313" key="3">
    <source>
        <dbReference type="Proteomes" id="UP000314294"/>
    </source>
</evidence>
<organism evidence="2 3">
    <name type="scientific">Liparis tanakae</name>
    <name type="common">Tanaka's snailfish</name>
    <dbReference type="NCBI Taxonomy" id="230148"/>
    <lineage>
        <taxon>Eukaryota</taxon>
        <taxon>Metazoa</taxon>
        <taxon>Chordata</taxon>
        <taxon>Craniata</taxon>
        <taxon>Vertebrata</taxon>
        <taxon>Euteleostomi</taxon>
        <taxon>Actinopterygii</taxon>
        <taxon>Neopterygii</taxon>
        <taxon>Teleostei</taxon>
        <taxon>Neoteleostei</taxon>
        <taxon>Acanthomorphata</taxon>
        <taxon>Eupercaria</taxon>
        <taxon>Perciformes</taxon>
        <taxon>Cottioidei</taxon>
        <taxon>Cottales</taxon>
        <taxon>Liparidae</taxon>
        <taxon>Liparis</taxon>
    </lineage>
</organism>
<gene>
    <name evidence="2" type="ORF">EYF80_044998</name>
</gene>
<accession>A0A4Z2FVI8</accession>
<keyword evidence="3" id="KW-1185">Reference proteome</keyword>
<evidence type="ECO:0000313" key="2">
    <source>
        <dbReference type="EMBL" id="TNN44813.1"/>
    </source>
</evidence>
<feature type="compositionally biased region" description="Gly residues" evidence="1">
    <location>
        <begin position="52"/>
        <end position="69"/>
    </location>
</feature>
<feature type="region of interest" description="Disordered" evidence="1">
    <location>
        <begin position="1"/>
        <end position="76"/>
    </location>
</feature>
<name>A0A4Z2FVI8_9TELE</name>
<dbReference type="AlphaFoldDB" id="A0A4Z2FVI8"/>
<sequence>MQLLGAISHGHRGRGKDKKKEGVGGGPLFNARLMGLPTVPMPGRRGAWNTCCGGGGKSSMGSGQTGGQQGDVDEDR</sequence>
<comment type="caution">
    <text evidence="2">The sequence shown here is derived from an EMBL/GenBank/DDBJ whole genome shotgun (WGS) entry which is preliminary data.</text>
</comment>
<dbReference type="Proteomes" id="UP000314294">
    <property type="component" value="Unassembled WGS sequence"/>
</dbReference>
<evidence type="ECO:0000256" key="1">
    <source>
        <dbReference type="SAM" id="MobiDB-lite"/>
    </source>
</evidence>
<dbReference type="EMBL" id="SRLO01000883">
    <property type="protein sequence ID" value="TNN44813.1"/>
    <property type="molecule type" value="Genomic_DNA"/>
</dbReference>
<protein>
    <submittedName>
        <fullName evidence="2">Uncharacterized protein</fullName>
    </submittedName>
</protein>
<proteinExistence type="predicted"/>